<dbReference type="Proteomes" id="UP000712713">
    <property type="component" value="Unassembled WGS sequence"/>
</dbReference>
<sequence>MPTWLSLVGFLLALTPLVMTPGASFKLVSAKGVSGDRRGAFQIVLGTGLGILTHAVLAGLGLAALVMQSAQAYGTALIALGVRSAVPHA</sequence>
<reference evidence="7" key="2">
    <citation type="submission" date="2021-09" db="EMBL/GenBank/DDBJ databases">
        <authorList>
            <person name="Gilroy R."/>
        </authorList>
    </citation>
    <scope>NUCLEOTIDE SEQUENCE</scope>
    <source>
        <strain evidence="7">ChiGjej3B3-7470</strain>
    </source>
</reference>
<name>A0A921EQA3_9ACTN</name>
<protein>
    <submittedName>
        <fullName evidence="7">LysE family transporter</fullName>
    </submittedName>
</protein>
<feature type="transmembrane region" description="Helical" evidence="6">
    <location>
        <begin position="40"/>
        <end position="66"/>
    </location>
</feature>
<reference evidence="7" key="1">
    <citation type="journal article" date="2021" name="PeerJ">
        <title>Extensive microbial diversity within the chicken gut microbiome revealed by metagenomics and culture.</title>
        <authorList>
            <person name="Gilroy R."/>
            <person name="Ravi A."/>
            <person name="Getino M."/>
            <person name="Pursley I."/>
            <person name="Horton D.L."/>
            <person name="Alikhan N.F."/>
            <person name="Baker D."/>
            <person name="Gharbi K."/>
            <person name="Hall N."/>
            <person name="Watson M."/>
            <person name="Adriaenssens E.M."/>
            <person name="Foster-Nyarko E."/>
            <person name="Jarju S."/>
            <person name="Secka A."/>
            <person name="Antonio M."/>
            <person name="Oren A."/>
            <person name="Chaudhuri R.R."/>
            <person name="La Ragione R."/>
            <person name="Hildebrand F."/>
            <person name="Pallen M.J."/>
        </authorList>
    </citation>
    <scope>NUCLEOTIDE SEQUENCE</scope>
    <source>
        <strain evidence="7">ChiGjej3B3-7470</strain>
    </source>
</reference>
<dbReference type="GO" id="GO:0005886">
    <property type="term" value="C:plasma membrane"/>
    <property type="evidence" value="ECO:0007669"/>
    <property type="project" value="UniProtKB-SubCell"/>
</dbReference>
<evidence type="ECO:0000256" key="5">
    <source>
        <dbReference type="ARBA" id="ARBA00023136"/>
    </source>
</evidence>
<dbReference type="InterPro" id="IPR001123">
    <property type="entry name" value="LeuE-type"/>
</dbReference>
<gene>
    <name evidence="7" type="ORF">K8V15_09780</name>
</gene>
<dbReference type="AlphaFoldDB" id="A0A921EQA3"/>
<keyword evidence="3 6" id="KW-0812">Transmembrane</keyword>
<comment type="caution">
    <text evidence="7">The sequence shown here is derived from an EMBL/GenBank/DDBJ whole genome shotgun (WGS) entry which is preliminary data.</text>
</comment>
<evidence type="ECO:0000313" key="7">
    <source>
        <dbReference type="EMBL" id="HJE52242.1"/>
    </source>
</evidence>
<evidence type="ECO:0000256" key="6">
    <source>
        <dbReference type="SAM" id="Phobius"/>
    </source>
</evidence>
<comment type="subcellular location">
    <subcellularLocation>
        <location evidence="1">Cell membrane</location>
        <topology evidence="1">Multi-pass membrane protein</topology>
    </subcellularLocation>
</comment>
<keyword evidence="4 6" id="KW-1133">Transmembrane helix</keyword>
<evidence type="ECO:0000313" key="8">
    <source>
        <dbReference type="Proteomes" id="UP000712713"/>
    </source>
</evidence>
<evidence type="ECO:0000256" key="1">
    <source>
        <dbReference type="ARBA" id="ARBA00004651"/>
    </source>
</evidence>
<evidence type="ECO:0000256" key="2">
    <source>
        <dbReference type="ARBA" id="ARBA00022475"/>
    </source>
</evidence>
<dbReference type="Pfam" id="PF01810">
    <property type="entry name" value="LysE"/>
    <property type="match status" value="1"/>
</dbReference>
<dbReference type="EMBL" id="DYZF01000249">
    <property type="protein sequence ID" value="HJE52242.1"/>
    <property type="molecule type" value="Genomic_DNA"/>
</dbReference>
<evidence type="ECO:0000256" key="4">
    <source>
        <dbReference type="ARBA" id="ARBA00022989"/>
    </source>
</evidence>
<keyword evidence="5 6" id="KW-0472">Membrane</keyword>
<organism evidence="7 8">
    <name type="scientific">Tessaracoccus flavescens</name>
    <dbReference type="NCBI Taxonomy" id="399497"/>
    <lineage>
        <taxon>Bacteria</taxon>
        <taxon>Bacillati</taxon>
        <taxon>Actinomycetota</taxon>
        <taxon>Actinomycetes</taxon>
        <taxon>Propionibacteriales</taxon>
        <taxon>Propionibacteriaceae</taxon>
        <taxon>Tessaracoccus</taxon>
    </lineage>
</organism>
<keyword evidence="2" id="KW-1003">Cell membrane</keyword>
<proteinExistence type="predicted"/>
<evidence type="ECO:0000256" key="3">
    <source>
        <dbReference type="ARBA" id="ARBA00022692"/>
    </source>
</evidence>
<accession>A0A921EQA3</accession>
<dbReference type="GO" id="GO:0006865">
    <property type="term" value="P:amino acid transport"/>
    <property type="evidence" value="ECO:0007669"/>
    <property type="project" value="InterPro"/>
</dbReference>